<keyword evidence="3 6" id="KW-0812">Transmembrane</keyword>
<feature type="transmembrane region" description="Helical" evidence="6">
    <location>
        <begin position="453"/>
        <end position="474"/>
    </location>
</feature>
<dbReference type="GO" id="GO:0043190">
    <property type="term" value="C:ATP-binding cassette (ABC) transporter complex"/>
    <property type="evidence" value="ECO:0007669"/>
    <property type="project" value="TreeGrafter"/>
</dbReference>
<evidence type="ECO:0008006" key="9">
    <source>
        <dbReference type="Google" id="ProtNLM"/>
    </source>
</evidence>
<accession>A0A8T0GYJ2</accession>
<sequence>MVVMMAVSASLNGAACILNAGSFTVKSRCVRFGNRTGDFFAVRGRGEERYVANSIPRYVVGEDLGARGLGSCRIGRFSGCRKLDATLRWRCGAGIGFRFYGRWFSGFEARCGSAGFGGDGSVRSSSAVLDVYLIRELLPPLVLGTLAFTVLGVSIGVGPDVMALVEKLGFSFRHCLLYAQIVVLRLPSYIALALPMASLLASLLAFGRLGVDSEVIALRAAGIGSLRMLRPTLILFMGITALHLLLAEGLTPRANQIAMKAVDTATASVSNIRDFGKPKKRRTFLGAFTQPVIYPEYREHRLAHLLYAKGFDGFNSLLTVTFVQMEGFQDQEISIGPPQSKSDAALAVRRVVMAEEATWDEMQGLWIFNNGCEYLLGRKSLQNNGSSLEGVRRFRSQYVLELTRAPLDFAKLGVVKAFEDMTIAEASRLLGLMKASRNVKESRKLQMKIQQRISLPFASIVFGLVGCILSLNLLREQKRVGLALTLVIVFGYYSVSVFGSLIGQLGYVSPILGAWLPNLAGALLALALLFSAS</sequence>
<evidence type="ECO:0000256" key="4">
    <source>
        <dbReference type="ARBA" id="ARBA00022989"/>
    </source>
</evidence>
<comment type="subcellular location">
    <subcellularLocation>
        <location evidence="1">Cell membrane</location>
        <topology evidence="1">Multi-pass membrane protein</topology>
    </subcellularLocation>
</comment>
<keyword evidence="5 6" id="KW-0472">Membrane</keyword>
<reference evidence="7" key="1">
    <citation type="submission" date="2020-06" db="EMBL/GenBank/DDBJ databases">
        <title>WGS assembly of Ceratodon purpureus strain R40.</title>
        <authorList>
            <person name="Carey S.B."/>
            <person name="Jenkins J."/>
            <person name="Shu S."/>
            <person name="Lovell J.T."/>
            <person name="Sreedasyam A."/>
            <person name="Maumus F."/>
            <person name="Tiley G.P."/>
            <person name="Fernandez-Pozo N."/>
            <person name="Barry K."/>
            <person name="Chen C."/>
            <person name="Wang M."/>
            <person name="Lipzen A."/>
            <person name="Daum C."/>
            <person name="Saski C.A."/>
            <person name="Payton A.C."/>
            <person name="Mcbreen J.C."/>
            <person name="Conrad R.E."/>
            <person name="Kollar L.M."/>
            <person name="Olsson S."/>
            <person name="Huttunen S."/>
            <person name="Landis J.B."/>
            <person name="Wickett N.J."/>
            <person name="Johnson M.G."/>
            <person name="Rensing S.A."/>
            <person name="Grimwood J."/>
            <person name="Schmutz J."/>
            <person name="Mcdaniel S.F."/>
        </authorList>
    </citation>
    <scope>NUCLEOTIDE SEQUENCE</scope>
    <source>
        <strain evidence="7">R40</strain>
    </source>
</reference>
<evidence type="ECO:0000256" key="3">
    <source>
        <dbReference type="ARBA" id="ARBA00022692"/>
    </source>
</evidence>
<evidence type="ECO:0000256" key="6">
    <source>
        <dbReference type="SAM" id="Phobius"/>
    </source>
</evidence>
<evidence type="ECO:0000256" key="5">
    <source>
        <dbReference type="ARBA" id="ARBA00023136"/>
    </source>
</evidence>
<dbReference type="GO" id="GO:0015920">
    <property type="term" value="P:lipopolysaccharide transport"/>
    <property type="evidence" value="ECO:0007669"/>
    <property type="project" value="TreeGrafter"/>
</dbReference>
<dbReference type="Pfam" id="PF03739">
    <property type="entry name" value="LptF_LptG"/>
    <property type="match status" value="1"/>
</dbReference>
<gene>
    <name evidence="7" type="ORF">KC19_8G084500</name>
</gene>
<proteinExistence type="predicted"/>
<evidence type="ECO:0000256" key="2">
    <source>
        <dbReference type="ARBA" id="ARBA00022475"/>
    </source>
</evidence>
<feature type="transmembrane region" description="Helical" evidence="6">
    <location>
        <begin position="141"/>
        <end position="165"/>
    </location>
</feature>
<dbReference type="Proteomes" id="UP000822688">
    <property type="component" value="Chromosome 8"/>
</dbReference>
<dbReference type="PANTHER" id="PTHR33529">
    <property type="entry name" value="SLR0882 PROTEIN-RELATED"/>
    <property type="match status" value="1"/>
</dbReference>
<keyword evidence="4 6" id="KW-1133">Transmembrane helix</keyword>
<dbReference type="AlphaFoldDB" id="A0A8T0GYJ2"/>
<dbReference type="EMBL" id="CM026429">
    <property type="protein sequence ID" value="KAG0564120.1"/>
    <property type="molecule type" value="Genomic_DNA"/>
</dbReference>
<keyword evidence="2" id="KW-1003">Cell membrane</keyword>
<evidence type="ECO:0000256" key="1">
    <source>
        <dbReference type="ARBA" id="ARBA00004651"/>
    </source>
</evidence>
<evidence type="ECO:0000313" key="8">
    <source>
        <dbReference type="Proteomes" id="UP000822688"/>
    </source>
</evidence>
<feature type="transmembrane region" description="Helical" evidence="6">
    <location>
        <begin position="480"/>
        <end position="502"/>
    </location>
</feature>
<feature type="transmembrane region" description="Helical" evidence="6">
    <location>
        <begin position="186"/>
        <end position="209"/>
    </location>
</feature>
<dbReference type="PANTHER" id="PTHR33529:SF6">
    <property type="entry name" value="YJGP_YJGQ FAMILY PERMEASE"/>
    <property type="match status" value="1"/>
</dbReference>
<comment type="caution">
    <text evidence="7">The sequence shown here is derived from an EMBL/GenBank/DDBJ whole genome shotgun (WGS) entry which is preliminary data.</text>
</comment>
<dbReference type="InterPro" id="IPR005495">
    <property type="entry name" value="LptG/LptF_permease"/>
</dbReference>
<keyword evidence="8" id="KW-1185">Reference proteome</keyword>
<feature type="transmembrane region" description="Helical" evidence="6">
    <location>
        <begin position="514"/>
        <end position="532"/>
    </location>
</feature>
<organism evidence="7 8">
    <name type="scientific">Ceratodon purpureus</name>
    <name type="common">Fire moss</name>
    <name type="synonym">Dicranum purpureum</name>
    <dbReference type="NCBI Taxonomy" id="3225"/>
    <lineage>
        <taxon>Eukaryota</taxon>
        <taxon>Viridiplantae</taxon>
        <taxon>Streptophyta</taxon>
        <taxon>Embryophyta</taxon>
        <taxon>Bryophyta</taxon>
        <taxon>Bryophytina</taxon>
        <taxon>Bryopsida</taxon>
        <taxon>Dicranidae</taxon>
        <taxon>Pseudoditrichales</taxon>
        <taxon>Ditrichaceae</taxon>
        <taxon>Ceratodon</taxon>
    </lineage>
</organism>
<feature type="transmembrane region" description="Helical" evidence="6">
    <location>
        <begin position="229"/>
        <end position="250"/>
    </location>
</feature>
<protein>
    <recommendedName>
        <fullName evidence="9">YjgP/YjgQ family permease</fullName>
    </recommendedName>
</protein>
<evidence type="ECO:0000313" key="7">
    <source>
        <dbReference type="EMBL" id="KAG0564120.1"/>
    </source>
</evidence>
<name>A0A8T0GYJ2_CERPU</name>